<dbReference type="AlphaFoldDB" id="A0ABC8T8Z1"/>
<gene>
    <name evidence="1" type="ORF">ILEXP_LOCUS18500</name>
    <name evidence="2" type="ORF">ILEXP_LOCUS35031</name>
</gene>
<keyword evidence="3" id="KW-1185">Reference proteome</keyword>
<comment type="caution">
    <text evidence="2">The sequence shown here is derived from an EMBL/GenBank/DDBJ whole genome shotgun (WGS) entry which is preliminary data.</text>
</comment>
<dbReference type="EMBL" id="CAUOFW020002026">
    <property type="protein sequence ID" value="CAK9150353.1"/>
    <property type="molecule type" value="Genomic_DNA"/>
</dbReference>
<accession>A0ABC8T8Z1</accession>
<reference evidence="2 3" key="1">
    <citation type="submission" date="2024-02" db="EMBL/GenBank/DDBJ databases">
        <authorList>
            <person name="Vignale AGUSTIN F."/>
            <person name="Sosa J E."/>
            <person name="Modenutti C."/>
        </authorList>
    </citation>
    <scope>NUCLEOTIDE SEQUENCE [LARGE SCALE GENOMIC DNA]</scope>
</reference>
<dbReference type="EMBL" id="CAUOFW020004470">
    <property type="protein sequence ID" value="CAK9165860.1"/>
    <property type="molecule type" value="Genomic_DNA"/>
</dbReference>
<organism evidence="2 3">
    <name type="scientific">Ilex paraguariensis</name>
    <name type="common">yerba mate</name>
    <dbReference type="NCBI Taxonomy" id="185542"/>
    <lineage>
        <taxon>Eukaryota</taxon>
        <taxon>Viridiplantae</taxon>
        <taxon>Streptophyta</taxon>
        <taxon>Embryophyta</taxon>
        <taxon>Tracheophyta</taxon>
        <taxon>Spermatophyta</taxon>
        <taxon>Magnoliopsida</taxon>
        <taxon>eudicotyledons</taxon>
        <taxon>Gunneridae</taxon>
        <taxon>Pentapetalae</taxon>
        <taxon>asterids</taxon>
        <taxon>campanulids</taxon>
        <taxon>Aquifoliales</taxon>
        <taxon>Aquifoliaceae</taxon>
        <taxon>Ilex</taxon>
    </lineage>
</organism>
<evidence type="ECO:0000313" key="2">
    <source>
        <dbReference type="EMBL" id="CAK9165860.1"/>
    </source>
</evidence>
<name>A0ABC8T8Z1_9AQUA</name>
<evidence type="ECO:0000313" key="1">
    <source>
        <dbReference type="EMBL" id="CAK9150353.1"/>
    </source>
</evidence>
<feature type="non-terminal residue" evidence="2">
    <location>
        <position position="73"/>
    </location>
</feature>
<evidence type="ECO:0000313" key="3">
    <source>
        <dbReference type="Proteomes" id="UP001642360"/>
    </source>
</evidence>
<proteinExistence type="predicted"/>
<protein>
    <submittedName>
        <fullName evidence="2">Uncharacterized protein</fullName>
    </submittedName>
</protein>
<sequence length="73" mass="7690">MLQALPRQLISKASPTILSVHTSAKRLALANARANTSALTYVTLWSLPSGVAQPLPVESPSTSSRVVAQLAHN</sequence>
<dbReference type="Proteomes" id="UP001642360">
    <property type="component" value="Unassembled WGS sequence"/>
</dbReference>